<keyword evidence="1" id="KW-0812">Transmembrane</keyword>
<reference evidence="2 3" key="1">
    <citation type="journal article" date="2015" name="Genome Announc.">
        <title>Expanding the biotechnology potential of lactobacilli through comparative genomics of 213 strains and associated genera.</title>
        <authorList>
            <person name="Sun Z."/>
            <person name="Harris H.M."/>
            <person name="McCann A."/>
            <person name="Guo C."/>
            <person name="Argimon S."/>
            <person name="Zhang W."/>
            <person name="Yang X."/>
            <person name="Jeffery I.B."/>
            <person name="Cooney J.C."/>
            <person name="Kagawa T.F."/>
            <person name="Liu W."/>
            <person name="Song Y."/>
            <person name="Salvetti E."/>
            <person name="Wrobel A."/>
            <person name="Rasinkangas P."/>
            <person name="Parkhill J."/>
            <person name="Rea M.C."/>
            <person name="O'Sullivan O."/>
            <person name="Ritari J."/>
            <person name="Douillard F.P."/>
            <person name="Paul Ross R."/>
            <person name="Yang R."/>
            <person name="Briner A.E."/>
            <person name="Felis G.E."/>
            <person name="de Vos W.M."/>
            <person name="Barrangou R."/>
            <person name="Klaenhammer T.R."/>
            <person name="Caufield P.W."/>
            <person name="Cui Y."/>
            <person name="Zhang H."/>
            <person name="O'Toole P.W."/>
        </authorList>
    </citation>
    <scope>NUCLEOTIDE SEQUENCE [LARGE SCALE GENOMIC DNA]</scope>
    <source>
        <strain evidence="2 3">DSM 20509</strain>
    </source>
</reference>
<accession>A0A0R2AJR7</accession>
<dbReference type="PATRIC" id="fig|1423718.3.peg.827"/>
<dbReference type="Pfam" id="PF22564">
    <property type="entry name" value="HAAS"/>
    <property type="match status" value="1"/>
</dbReference>
<dbReference type="EMBL" id="AYYP01000068">
    <property type="protein sequence ID" value="KRM63196.1"/>
    <property type="molecule type" value="Genomic_DNA"/>
</dbReference>
<dbReference type="Proteomes" id="UP000051008">
    <property type="component" value="Unassembled WGS sequence"/>
</dbReference>
<gene>
    <name evidence="2" type="ORF">FC14_GL000793</name>
</gene>
<feature type="transmembrane region" description="Helical" evidence="1">
    <location>
        <begin position="124"/>
        <end position="147"/>
    </location>
</feature>
<name>A0A0R2AJR7_9LACO</name>
<keyword evidence="1" id="KW-1133">Transmembrane helix</keyword>
<feature type="transmembrane region" description="Helical" evidence="1">
    <location>
        <begin position="89"/>
        <end position="118"/>
    </location>
</feature>
<dbReference type="OrthoDB" id="2242293at2"/>
<sequence>MDKAHYFVELEGFLTALTAEERTDVIEFYSEYVDEAGLKSRAEIEGKLGTPRQLARKILADYSIKDFDDETGGQAEGQVAKTHSNLRMIWLILLVLITSPITIAILGVILAIFLAVVITVGALAFGFLAAFIFTFAVALYTGIRLLFTSLMVGLFYIAVALLSLGLLGIIFPIVFWFFSQIIQGIANLARFLYGKFAKKKGVQVK</sequence>
<evidence type="ECO:0008006" key="4">
    <source>
        <dbReference type="Google" id="ProtNLM"/>
    </source>
</evidence>
<evidence type="ECO:0000313" key="3">
    <source>
        <dbReference type="Proteomes" id="UP000051008"/>
    </source>
</evidence>
<comment type="caution">
    <text evidence="2">The sequence shown here is derived from an EMBL/GenBank/DDBJ whole genome shotgun (WGS) entry which is preliminary data.</text>
</comment>
<protein>
    <recommendedName>
        <fullName evidence="4">Integral membrane protein</fullName>
    </recommendedName>
</protein>
<dbReference type="RefSeq" id="WP_056977445.1">
    <property type="nucleotide sequence ID" value="NZ_AYYP01000068.1"/>
</dbReference>
<keyword evidence="1" id="KW-0472">Membrane</keyword>
<feature type="transmembrane region" description="Helical" evidence="1">
    <location>
        <begin position="154"/>
        <end position="178"/>
    </location>
</feature>
<evidence type="ECO:0000313" key="2">
    <source>
        <dbReference type="EMBL" id="KRM63196.1"/>
    </source>
</evidence>
<proteinExistence type="predicted"/>
<evidence type="ECO:0000256" key="1">
    <source>
        <dbReference type="SAM" id="Phobius"/>
    </source>
</evidence>
<dbReference type="AlphaFoldDB" id="A0A0R2AJR7"/>
<organism evidence="2 3">
    <name type="scientific">Ligilactobacillus agilis DSM 20509</name>
    <dbReference type="NCBI Taxonomy" id="1423718"/>
    <lineage>
        <taxon>Bacteria</taxon>
        <taxon>Bacillati</taxon>
        <taxon>Bacillota</taxon>
        <taxon>Bacilli</taxon>
        <taxon>Lactobacillales</taxon>
        <taxon>Lactobacillaceae</taxon>
        <taxon>Ligilactobacillus</taxon>
    </lineage>
</organism>
<keyword evidence="3" id="KW-1185">Reference proteome</keyword>